<proteinExistence type="inferred from homology"/>
<protein>
    <submittedName>
        <fullName evidence="6">LysM peptidoglycan-binding domain-containing protein</fullName>
    </submittedName>
</protein>
<dbReference type="Gene3D" id="1.10.530.10">
    <property type="match status" value="1"/>
</dbReference>
<dbReference type="CDD" id="cd00118">
    <property type="entry name" value="LysM"/>
    <property type="match status" value="1"/>
</dbReference>
<evidence type="ECO:0000313" key="7">
    <source>
        <dbReference type="Proteomes" id="UP000371041"/>
    </source>
</evidence>
<dbReference type="SUPFAM" id="SSF53955">
    <property type="entry name" value="Lysozyme-like"/>
    <property type="match status" value="1"/>
</dbReference>
<keyword evidence="4" id="KW-0732">Signal</keyword>
<evidence type="ECO:0000313" key="6">
    <source>
        <dbReference type="EMBL" id="QGK70055.1"/>
    </source>
</evidence>
<dbReference type="Pfam" id="PF06737">
    <property type="entry name" value="Transglycosylas"/>
    <property type="match status" value="1"/>
</dbReference>
<dbReference type="InterPro" id="IPR023346">
    <property type="entry name" value="Lysozyme-like_dom_sf"/>
</dbReference>
<evidence type="ECO:0000256" key="1">
    <source>
        <dbReference type="ARBA" id="ARBA00010830"/>
    </source>
</evidence>
<dbReference type="EMBL" id="CP045929">
    <property type="protein sequence ID" value="QGK70055.1"/>
    <property type="molecule type" value="Genomic_DNA"/>
</dbReference>
<dbReference type="Gene3D" id="3.10.350.10">
    <property type="entry name" value="LysM domain"/>
    <property type="match status" value="1"/>
</dbReference>
<dbReference type="InterPro" id="IPR010618">
    <property type="entry name" value="RPF"/>
</dbReference>
<dbReference type="Proteomes" id="UP000371041">
    <property type="component" value="Chromosome"/>
</dbReference>
<dbReference type="RefSeq" id="WP_154076638.1">
    <property type="nucleotide sequence ID" value="NZ_CP045929.1"/>
</dbReference>
<sequence>MSRQFGKHRRISARRRSTRSVLTGTALTGAVVAAPFAFAAPANAASMDTWDQVAECESGGDWHIDTGNGYTGGLQFSSSTWSGFGGTEYASNAKAATREQQIAVAERVLQEQGPGAWPVCSKEAGLTKGGLENQDPAAGGSGSAQTSGSESSGEASAGGQSEQAPSGGGEYTVRPGDTLGTIAAQQGTSPQQLFEQNSDQLQDRNLIFPGQQLAV</sequence>
<feature type="compositionally biased region" description="Polar residues" evidence="3">
    <location>
        <begin position="183"/>
        <end position="200"/>
    </location>
</feature>
<dbReference type="CDD" id="cd13925">
    <property type="entry name" value="RPF"/>
    <property type="match status" value="1"/>
</dbReference>
<keyword evidence="2" id="KW-0378">Hydrolase</keyword>
<accession>A0A5Q3QEW6</accession>
<evidence type="ECO:0000256" key="4">
    <source>
        <dbReference type="SAM" id="SignalP"/>
    </source>
</evidence>
<keyword evidence="7" id="KW-1185">Reference proteome</keyword>
<dbReference type="AlphaFoldDB" id="A0A5Q3QEW6"/>
<feature type="signal peptide" evidence="4">
    <location>
        <begin position="1"/>
        <end position="44"/>
    </location>
</feature>
<dbReference type="KEGG" id="sace:GIY23_11460"/>
<dbReference type="PANTHER" id="PTHR34700">
    <property type="entry name" value="POTASSIUM BINDING PROTEIN KBP"/>
    <property type="match status" value="1"/>
</dbReference>
<gene>
    <name evidence="6" type="ORF">GIY23_11460</name>
</gene>
<dbReference type="InterPro" id="IPR006311">
    <property type="entry name" value="TAT_signal"/>
</dbReference>
<dbReference type="PROSITE" id="PS51782">
    <property type="entry name" value="LYSM"/>
    <property type="match status" value="1"/>
</dbReference>
<feature type="chain" id="PRO_5024318257" evidence="4">
    <location>
        <begin position="45"/>
        <end position="215"/>
    </location>
</feature>
<dbReference type="Pfam" id="PF01476">
    <property type="entry name" value="LysM"/>
    <property type="match status" value="1"/>
</dbReference>
<evidence type="ECO:0000256" key="2">
    <source>
        <dbReference type="ARBA" id="ARBA00022801"/>
    </source>
</evidence>
<dbReference type="PROSITE" id="PS51318">
    <property type="entry name" value="TAT"/>
    <property type="match status" value="1"/>
</dbReference>
<feature type="region of interest" description="Disordered" evidence="3">
    <location>
        <begin position="113"/>
        <end position="215"/>
    </location>
</feature>
<dbReference type="InterPro" id="IPR036779">
    <property type="entry name" value="LysM_dom_sf"/>
</dbReference>
<dbReference type="SMART" id="SM00257">
    <property type="entry name" value="LysM"/>
    <property type="match status" value="1"/>
</dbReference>
<dbReference type="SUPFAM" id="SSF54106">
    <property type="entry name" value="LysM domain"/>
    <property type="match status" value="1"/>
</dbReference>
<name>A0A5Q3QEW6_9PSEU</name>
<feature type="compositionally biased region" description="Low complexity" evidence="3">
    <location>
        <begin position="143"/>
        <end position="164"/>
    </location>
</feature>
<evidence type="ECO:0000256" key="3">
    <source>
        <dbReference type="SAM" id="MobiDB-lite"/>
    </source>
</evidence>
<dbReference type="PANTHER" id="PTHR34700:SF4">
    <property type="entry name" value="PHAGE-LIKE ELEMENT PBSX PROTEIN XKDP"/>
    <property type="match status" value="1"/>
</dbReference>
<dbReference type="InterPro" id="IPR018392">
    <property type="entry name" value="LysM"/>
</dbReference>
<evidence type="ECO:0000259" key="5">
    <source>
        <dbReference type="PROSITE" id="PS51782"/>
    </source>
</evidence>
<reference evidence="7" key="1">
    <citation type="submission" date="2019-11" db="EMBL/GenBank/DDBJ databases">
        <title>The complete genome sequence of Saccharopolyspora sp. E2A.</title>
        <authorList>
            <person name="Zhang G."/>
        </authorList>
    </citation>
    <scope>NUCLEOTIDE SEQUENCE [LARGE SCALE GENOMIC DNA]</scope>
    <source>
        <strain evidence="7">E2A</strain>
    </source>
</reference>
<dbReference type="InterPro" id="IPR052196">
    <property type="entry name" value="Bact_Kbp"/>
</dbReference>
<comment type="similarity">
    <text evidence="1">Belongs to the transglycosylase family. Rpf subfamily.</text>
</comment>
<feature type="domain" description="LysM" evidence="5">
    <location>
        <begin position="169"/>
        <end position="215"/>
    </location>
</feature>
<organism evidence="6 7">
    <name type="scientific">Allosaccharopolyspora coralli</name>
    <dbReference type="NCBI Taxonomy" id="2665642"/>
    <lineage>
        <taxon>Bacteria</taxon>
        <taxon>Bacillati</taxon>
        <taxon>Actinomycetota</taxon>
        <taxon>Actinomycetes</taxon>
        <taxon>Pseudonocardiales</taxon>
        <taxon>Pseudonocardiaceae</taxon>
        <taxon>Allosaccharopolyspora</taxon>
    </lineage>
</organism>
<dbReference type="GO" id="GO:0016787">
    <property type="term" value="F:hydrolase activity"/>
    <property type="evidence" value="ECO:0007669"/>
    <property type="project" value="UniProtKB-KW"/>
</dbReference>